<evidence type="ECO:0000256" key="7">
    <source>
        <dbReference type="ARBA" id="ARBA00022816"/>
    </source>
</evidence>
<feature type="compositionally biased region" description="Low complexity" evidence="12">
    <location>
        <begin position="61"/>
        <end position="74"/>
    </location>
</feature>
<feature type="domain" description="Peptidase S59" evidence="13">
    <location>
        <begin position="282"/>
        <end position="423"/>
    </location>
</feature>
<dbReference type="FunFam" id="3.30.1610.10:FF:000003">
    <property type="entry name" value="Nucleoporin SONB, putative"/>
    <property type="match status" value="1"/>
</dbReference>
<dbReference type="GO" id="GO:0017056">
    <property type="term" value="F:structural constituent of nuclear pore"/>
    <property type="evidence" value="ECO:0007669"/>
    <property type="project" value="InterPro"/>
</dbReference>
<evidence type="ECO:0000256" key="2">
    <source>
        <dbReference type="ARBA" id="ARBA00004567"/>
    </source>
</evidence>
<dbReference type="SUPFAM" id="SSF82215">
    <property type="entry name" value="C-terminal autoproteolytic domain of nucleoporin nup98"/>
    <property type="match status" value="1"/>
</dbReference>
<keyword evidence="8" id="KW-0653">Protein transport</keyword>
<dbReference type="EMBL" id="BSXN01001639">
    <property type="protein sequence ID" value="GME73912.1"/>
    <property type="molecule type" value="Genomic_DNA"/>
</dbReference>
<feature type="region of interest" description="Disordered" evidence="12">
    <location>
        <begin position="49"/>
        <end position="74"/>
    </location>
</feature>
<dbReference type="GO" id="GO:0044613">
    <property type="term" value="C:nuclear pore central transport channel"/>
    <property type="evidence" value="ECO:0007669"/>
    <property type="project" value="UniProtKB-ARBA"/>
</dbReference>
<evidence type="ECO:0000256" key="6">
    <source>
        <dbReference type="ARBA" id="ARBA00022737"/>
    </source>
</evidence>
<evidence type="ECO:0000259" key="13">
    <source>
        <dbReference type="PROSITE" id="PS51434"/>
    </source>
</evidence>
<dbReference type="InterPro" id="IPR037665">
    <property type="entry name" value="Nucleoporin_S59-like"/>
</dbReference>
<dbReference type="GO" id="GO:0000973">
    <property type="term" value="P:post-transcriptional tethering of RNA polymerase II gene DNA at nuclear periphery"/>
    <property type="evidence" value="ECO:0007669"/>
    <property type="project" value="TreeGrafter"/>
</dbReference>
<dbReference type="AlphaFoldDB" id="A0A9W6WI42"/>
<reference evidence="14" key="1">
    <citation type="submission" date="2023-04" db="EMBL/GenBank/DDBJ databases">
        <title>Candida boidinii NBRC 10035.</title>
        <authorList>
            <person name="Ichikawa N."/>
            <person name="Sato H."/>
            <person name="Tonouchi N."/>
        </authorList>
    </citation>
    <scope>NUCLEOTIDE SEQUENCE</scope>
    <source>
        <strain evidence="14">NBRC 10035</strain>
    </source>
</reference>
<keyword evidence="15" id="KW-1185">Reference proteome</keyword>
<comment type="caution">
    <text evidence="14">The sequence shown here is derived from an EMBL/GenBank/DDBJ whole genome shotgun (WGS) entry which is preliminary data.</text>
</comment>
<proteinExistence type="inferred from homology"/>
<dbReference type="PROSITE" id="PS51434">
    <property type="entry name" value="NUP_C"/>
    <property type="match status" value="1"/>
</dbReference>
<evidence type="ECO:0000313" key="14">
    <source>
        <dbReference type="EMBL" id="GME73912.1"/>
    </source>
</evidence>
<keyword evidence="5" id="KW-0813">Transport</keyword>
<dbReference type="Pfam" id="PF04096">
    <property type="entry name" value="Nucleoporin2"/>
    <property type="match status" value="1"/>
</dbReference>
<accession>A0A9W6WI42</accession>
<protein>
    <submittedName>
        <fullName evidence="14">Unnamed protein product</fullName>
    </submittedName>
</protein>
<keyword evidence="9" id="KW-0811">Translocation</keyword>
<evidence type="ECO:0000256" key="3">
    <source>
        <dbReference type="ARBA" id="ARBA00004620"/>
    </source>
</evidence>
<keyword evidence="7" id="KW-0509">mRNA transport</keyword>
<evidence type="ECO:0000256" key="12">
    <source>
        <dbReference type="SAM" id="MobiDB-lite"/>
    </source>
</evidence>
<comment type="similarity">
    <text evidence="4">Belongs to the nucleoporin GLFG family.</text>
</comment>
<dbReference type="InterPro" id="IPR036903">
    <property type="entry name" value="Nup98_auto-Pept-S59_dom_sf"/>
</dbReference>
<dbReference type="PANTHER" id="PTHR23198">
    <property type="entry name" value="NUCLEOPORIN"/>
    <property type="match status" value="1"/>
</dbReference>
<evidence type="ECO:0000256" key="1">
    <source>
        <dbReference type="ARBA" id="ARBA00004335"/>
    </source>
</evidence>
<dbReference type="GO" id="GO:0003723">
    <property type="term" value="F:RNA binding"/>
    <property type="evidence" value="ECO:0007669"/>
    <property type="project" value="TreeGrafter"/>
</dbReference>
<dbReference type="GO" id="GO:0044614">
    <property type="term" value="C:nuclear pore cytoplasmic filaments"/>
    <property type="evidence" value="ECO:0007669"/>
    <property type="project" value="TreeGrafter"/>
</dbReference>
<evidence type="ECO:0000313" key="15">
    <source>
        <dbReference type="Proteomes" id="UP001165120"/>
    </source>
</evidence>
<feature type="region of interest" description="Disordered" evidence="12">
    <location>
        <begin position="126"/>
        <end position="148"/>
    </location>
</feature>
<name>A0A9W6WI42_CANBO</name>
<evidence type="ECO:0000256" key="8">
    <source>
        <dbReference type="ARBA" id="ARBA00022927"/>
    </source>
</evidence>
<keyword evidence="6" id="KW-0677">Repeat</keyword>
<dbReference type="GO" id="GO:0006606">
    <property type="term" value="P:protein import into nucleus"/>
    <property type="evidence" value="ECO:0007669"/>
    <property type="project" value="UniProtKB-ARBA"/>
</dbReference>
<organism evidence="14 15">
    <name type="scientific">Candida boidinii</name>
    <name type="common">Yeast</name>
    <dbReference type="NCBI Taxonomy" id="5477"/>
    <lineage>
        <taxon>Eukaryota</taxon>
        <taxon>Fungi</taxon>
        <taxon>Dikarya</taxon>
        <taxon>Ascomycota</taxon>
        <taxon>Saccharomycotina</taxon>
        <taxon>Pichiomycetes</taxon>
        <taxon>Pichiales</taxon>
        <taxon>Pichiaceae</taxon>
        <taxon>Ogataea</taxon>
        <taxon>Ogataea/Candida clade</taxon>
    </lineage>
</organism>
<evidence type="ECO:0000256" key="11">
    <source>
        <dbReference type="ARBA" id="ARBA00023242"/>
    </source>
</evidence>
<dbReference type="GO" id="GO:0034398">
    <property type="term" value="P:telomere tethering at nuclear periphery"/>
    <property type="evidence" value="ECO:0007669"/>
    <property type="project" value="TreeGrafter"/>
</dbReference>
<gene>
    <name evidence="14" type="ORF">Cboi02_000422500</name>
</gene>
<evidence type="ECO:0000256" key="5">
    <source>
        <dbReference type="ARBA" id="ARBA00022448"/>
    </source>
</evidence>
<dbReference type="GO" id="GO:0008139">
    <property type="term" value="F:nuclear localization sequence binding"/>
    <property type="evidence" value="ECO:0007669"/>
    <property type="project" value="TreeGrafter"/>
</dbReference>
<keyword evidence="11" id="KW-0539">Nucleus</keyword>
<comment type="subcellular location">
    <subcellularLocation>
        <location evidence="1">Nucleus membrane</location>
        <topology evidence="1">Peripheral membrane protein</topology>
        <orientation evidence="1">Cytoplasmic side</orientation>
    </subcellularLocation>
    <subcellularLocation>
        <location evidence="3">Nucleus membrane</location>
        <topology evidence="3">Peripheral membrane protein</topology>
        <orientation evidence="3">Nucleoplasmic side</orientation>
    </subcellularLocation>
    <subcellularLocation>
        <location evidence="2">Nucleus</location>
        <location evidence="2">Nuclear pore complex</location>
    </subcellularLocation>
</comment>
<dbReference type="InterPro" id="IPR007230">
    <property type="entry name" value="Nup98_auto-Pept-S59_dom"/>
</dbReference>
<dbReference type="Gene3D" id="3.30.1610.10">
    <property type="entry name" value="Peptidase S59, nucleoporin"/>
    <property type="match status" value="1"/>
</dbReference>
<dbReference type="PANTHER" id="PTHR23198:SF6">
    <property type="entry name" value="NUCLEAR PORE COMPLEX PROTEIN NUP98-NUP96"/>
    <property type="match status" value="1"/>
</dbReference>
<dbReference type="Proteomes" id="UP001165120">
    <property type="component" value="Unassembled WGS sequence"/>
</dbReference>
<dbReference type="GO" id="GO:0006406">
    <property type="term" value="P:mRNA export from nucleus"/>
    <property type="evidence" value="ECO:0007669"/>
    <property type="project" value="UniProtKB-ARBA"/>
</dbReference>
<evidence type="ECO:0000256" key="4">
    <source>
        <dbReference type="ARBA" id="ARBA00008926"/>
    </source>
</evidence>
<feature type="compositionally biased region" description="Low complexity" evidence="12">
    <location>
        <begin position="134"/>
        <end position="148"/>
    </location>
</feature>
<evidence type="ECO:0000256" key="10">
    <source>
        <dbReference type="ARBA" id="ARBA00023132"/>
    </source>
</evidence>
<dbReference type="GO" id="GO:0031965">
    <property type="term" value="C:nuclear membrane"/>
    <property type="evidence" value="ECO:0007669"/>
    <property type="project" value="UniProtKB-SubCell"/>
</dbReference>
<evidence type="ECO:0000256" key="9">
    <source>
        <dbReference type="ARBA" id="ARBA00023010"/>
    </source>
</evidence>
<keyword evidence="10" id="KW-0906">Nuclear pore complex</keyword>
<sequence>MFGNNSATGATGGLFGNKPAGTTGGLFGNNNNASGGLFGNNANNNNNTSLGSSFGIGGQQQNGLQAQGQNNLNSQNPYGANTIFSNVPLVSSVLPSPSQPIAKPIGIAEKKKMTLASAYKLSPKPLFSPKERLSGSTKAASPSTSPIPTSAVVALSEDDSTSSTRGSKVFNSVVDRKILSSSIFAPSRSITKLIIDKSKRDDSLDSLKNQDLLSPKKQVSFRFDVSKSDIGITSSPIKNGSSNVVDFLKDDEPEELPESPSTDIKKETKAFSEIIEEEIEIPDGFWTSPSFDQIKSMSAMELRAVKDFTVGQKGFGSIKFLEPVDLTSISLQSIPEIVVFSSKSCVVYPNADTKPPIGEGFNKRARVTLDNCFPLSKDTKLPISDPKHPIIRKHIRKLKSIPKTTFEEYDPITGTWVFSVAHF</sequence>